<dbReference type="EnsemblPlants" id="Ma05_t01930.1">
    <property type="protein sequence ID" value="Ma05_p01930.1"/>
    <property type="gene ID" value="Ma05_g01930"/>
</dbReference>
<keyword evidence="9" id="KW-1185">Reference proteome</keyword>
<dbReference type="InterPro" id="IPR002100">
    <property type="entry name" value="TF_MADSbox"/>
</dbReference>
<protein>
    <recommendedName>
        <fullName evidence="7">MADS-box domain-containing protein</fullName>
    </recommendedName>
</protein>
<name>A0A804IZU6_MUSAM</name>
<accession>A0A804IZU6</accession>
<feature type="region of interest" description="Disordered" evidence="6">
    <location>
        <begin position="506"/>
        <end position="527"/>
    </location>
</feature>
<evidence type="ECO:0000256" key="1">
    <source>
        <dbReference type="ARBA" id="ARBA00004123"/>
    </source>
</evidence>
<evidence type="ECO:0000256" key="4">
    <source>
        <dbReference type="ARBA" id="ARBA00023163"/>
    </source>
</evidence>
<reference evidence="8" key="1">
    <citation type="submission" date="2021-05" db="UniProtKB">
        <authorList>
            <consortium name="EnsemblPlants"/>
        </authorList>
    </citation>
    <scope>IDENTIFICATION</scope>
    <source>
        <strain evidence="8">subsp. malaccensis</strain>
    </source>
</reference>
<evidence type="ECO:0000259" key="7">
    <source>
        <dbReference type="PROSITE" id="PS50066"/>
    </source>
</evidence>
<dbReference type="SMART" id="SM00432">
    <property type="entry name" value="MADS"/>
    <property type="match status" value="1"/>
</dbReference>
<evidence type="ECO:0000256" key="3">
    <source>
        <dbReference type="ARBA" id="ARBA00023125"/>
    </source>
</evidence>
<dbReference type="FunFam" id="3.40.1810.10:FF:000006">
    <property type="entry name" value="Agamous-like MADS-box protein AGL62"/>
    <property type="match status" value="1"/>
</dbReference>
<keyword evidence="2" id="KW-0805">Transcription regulation</keyword>
<comment type="subcellular location">
    <subcellularLocation>
        <location evidence="1">Nucleus</location>
    </subcellularLocation>
</comment>
<dbReference type="Pfam" id="PF00319">
    <property type="entry name" value="SRF-TF"/>
    <property type="match status" value="1"/>
</dbReference>
<sequence>MNVVGKRKTSKGRRKITLEKIEKPAARYVSFTKRKQGLFTKASDLCTLCGTEVAVVVFSPVGRPYSFGCPDVERVVDRFLSSDPIPAAGSHAHRPGSVNHRVTELRKQIDAEKARKTVLRAQLTAVSSGLESLDSLDGLDVRTLDALAEMLLQIKTQATNRVVQILTGSGASSSYAGNFGPGGVQPMLNPVQPDPWASSSNAVTVDDHVGTSSLDWIANVHSIGQGWQGFQSILNSIPPIKEFWTDLLASSPDAATFADHAGTSGSGGIMNVDSRWQGFQSILNPIPPIEEFWTDLLASSPDAATFADHAGTSGSGGIMNVDSRWQGFQSILNPISPIKEFWTDPWASSPDEVITNDHVGNSSTIGIATVDSRWQSFQPVLNPVLPKEFLTDWRAFSPNAATVVDHTGTSGSSRNAIVDSIGQGFRSVPNPVQAIKEFLTDPSVSSPIDVSIGDHVSPCRSAKIATVEGQEVQVLSDREMDQKVCSSNGSGKMVIADSEWQGFQPVLNPVSSGRELSRNGSKQRRLA</sequence>
<dbReference type="AlphaFoldDB" id="A0A804IZU6"/>
<dbReference type="GO" id="GO:0046983">
    <property type="term" value="F:protein dimerization activity"/>
    <property type="evidence" value="ECO:0007669"/>
    <property type="project" value="InterPro"/>
</dbReference>
<dbReference type="Gramene" id="Ma05_t01930.1">
    <property type="protein sequence ID" value="Ma05_p01930.1"/>
    <property type="gene ID" value="Ma05_g01930"/>
</dbReference>
<dbReference type="PANTHER" id="PTHR11945:SF776">
    <property type="entry name" value="AGAMOUS-LIKE 50-RELATED"/>
    <property type="match status" value="1"/>
</dbReference>
<evidence type="ECO:0000313" key="9">
    <source>
        <dbReference type="Proteomes" id="UP000012960"/>
    </source>
</evidence>
<organism evidence="8 9">
    <name type="scientific">Musa acuminata subsp. malaccensis</name>
    <name type="common">Wild banana</name>
    <name type="synonym">Musa malaccensis</name>
    <dbReference type="NCBI Taxonomy" id="214687"/>
    <lineage>
        <taxon>Eukaryota</taxon>
        <taxon>Viridiplantae</taxon>
        <taxon>Streptophyta</taxon>
        <taxon>Embryophyta</taxon>
        <taxon>Tracheophyta</taxon>
        <taxon>Spermatophyta</taxon>
        <taxon>Magnoliopsida</taxon>
        <taxon>Liliopsida</taxon>
        <taxon>Zingiberales</taxon>
        <taxon>Musaceae</taxon>
        <taxon>Musa</taxon>
    </lineage>
</organism>
<evidence type="ECO:0000256" key="6">
    <source>
        <dbReference type="SAM" id="MobiDB-lite"/>
    </source>
</evidence>
<dbReference type="PANTHER" id="PTHR11945">
    <property type="entry name" value="MADS BOX PROTEIN"/>
    <property type="match status" value="1"/>
</dbReference>
<dbReference type="PROSITE" id="PS50066">
    <property type="entry name" value="MADS_BOX_2"/>
    <property type="match status" value="1"/>
</dbReference>
<dbReference type="GO" id="GO:0005634">
    <property type="term" value="C:nucleus"/>
    <property type="evidence" value="ECO:0007669"/>
    <property type="project" value="UniProtKB-SubCell"/>
</dbReference>
<dbReference type="Gene3D" id="3.40.1810.10">
    <property type="entry name" value="Transcription factor, MADS-box"/>
    <property type="match status" value="1"/>
</dbReference>
<feature type="domain" description="MADS-box" evidence="7">
    <location>
        <begin position="11"/>
        <end position="71"/>
    </location>
</feature>
<dbReference type="Proteomes" id="UP000012960">
    <property type="component" value="Unplaced"/>
</dbReference>
<keyword evidence="5" id="KW-0539">Nucleus</keyword>
<keyword evidence="4" id="KW-0804">Transcription</keyword>
<evidence type="ECO:0000256" key="5">
    <source>
        <dbReference type="ARBA" id="ARBA00023242"/>
    </source>
</evidence>
<dbReference type="InterPro" id="IPR036879">
    <property type="entry name" value="TF_MADSbox_sf"/>
</dbReference>
<dbReference type="InParanoid" id="A0A804IZU6"/>
<dbReference type="SUPFAM" id="SSF55455">
    <property type="entry name" value="SRF-like"/>
    <property type="match status" value="1"/>
</dbReference>
<evidence type="ECO:0000256" key="2">
    <source>
        <dbReference type="ARBA" id="ARBA00023015"/>
    </source>
</evidence>
<evidence type="ECO:0000313" key="8">
    <source>
        <dbReference type="EnsemblPlants" id="Ma05_p01930.1"/>
    </source>
</evidence>
<dbReference type="GO" id="GO:0003677">
    <property type="term" value="F:DNA binding"/>
    <property type="evidence" value="ECO:0007669"/>
    <property type="project" value="UniProtKB-KW"/>
</dbReference>
<dbReference type="PRINTS" id="PR00404">
    <property type="entry name" value="MADSDOMAIN"/>
</dbReference>
<proteinExistence type="predicted"/>
<keyword evidence="3" id="KW-0238">DNA-binding</keyword>